<protein>
    <recommendedName>
        <fullName evidence="2">NAD-dependent epimerase/dehydratase domain-containing protein</fullName>
    </recommendedName>
</protein>
<feature type="domain" description="NAD-dependent epimerase/dehydratase" evidence="2">
    <location>
        <begin position="9"/>
        <end position="249"/>
    </location>
</feature>
<organism evidence="3 4">
    <name type="scientific">Riccia fluitans</name>
    <dbReference type="NCBI Taxonomy" id="41844"/>
    <lineage>
        <taxon>Eukaryota</taxon>
        <taxon>Viridiplantae</taxon>
        <taxon>Streptophyta</taxon>
        <taxon>Embryophyta</taxon>
        <taxon>Marchantiophyta</taxon>
        <taxon>Marchantiopsida</taxon>
        <taxon>Marchantiidae</taxon>
        <taxon>Marchantiales</taxon>
        <taxon>Ricciaceae</taxon>
        <taxon>Riccia</taxon>
    </lineage>
</organism>
<dbReference type="InterPro" id="IPR001509">
    <property type="entry name" value="Epimerase_deHydtase"/>
</dbReference>
<dbReference type="EMBL" id="JBHFFA010000004">
    <property type="protein sequence ID" value="KAL2629038.1"/>
    <property type="molecule type" value="Genomic_DNA"/>
</dbReference>
<dbReference type="PANTHER" id="PTHR10366:SF852">
    <property type="entry name" value="CINNAMOYL-COA REDUCTASE CAD2"/>
    <property type="match status" value="1"/>
</dbReference>
<dbReference type="AlphaFoldDB" id="A0ABD1YE80"/>
<accession>A0ABD1YE80</accession>
<dbReference type="InterPro" id="IPR036291">
    <property type="entry name" value="NAD(P)-bd_dom_sf"/>
</dbReference>
<sequence>MGEGEGKTVVVTGANGFIASWLVKFLLERGYTVRGSVRNPDDTAKVGHLLEFPGAKERLTLHKADLLTAGAYDEIVQGVDGIFHTASPFFLKGITDPEGQFLTPAVKGTLNVLQSAAKADSVKRVVLTSSAASATYNRSRNGRDVTADESWWSDADFCKERKLWYQMSKTLAEKAAWDFVKDKHFDLVVINPAMVVGPFLQNSLNTSTEFILEMLNGTMKEYPNISLGYVHVKDTAVAHVLAFETPAAEGRYILAKQVLHCEKLVEILKKIAPGCSVPSKMSGTGSKVPTYNLNCGKAEKLGITFTSVEDSIAECIECLKQRGFLEVVH</sequence>
<dbReference type="InterPro" id="IPR050425">
    <property type="entry name" value="NAD(P)_dehydrat-like"/>
</dbReference>
<name>A0ABD1YE80_9MARC</name>
<dbReference type="GO" id="GO:0016491">
    <property type="term" value="F:oxidoreductase activity"/>
    <property type="evidence" value="ECO:0007669"/>
    <property type="project" value="UniProtKB-KW"/>
</dbReference>
<dbReference type="Pfam" id="PF01370">
    <property type="entry name" value="Epimerase"/>
    <property type="match status" value="1"/>
</dbReference>
<keyword evidence="4" id="KW-1185">Reference proteome</keyword>
<keyword evidence="1" id="KW-0560">Oxidoreductase</keyword>
<dbReference type="FunFam" id="3.40.50.720:FF:000085">
    <property type="entry name" value="Dihydroflavonol reductase"/>
    <property type="match status" value="1"/>
</dbReference>
<evidence type="ECO:0000259" key="2">
    <source>
        <dbReference type="Pfam" id="PF01370"/>
    </source>
</evidence>
<comment type="caution">
    <text evidence="3">The sequence shown here is derived from an EMBL/GenBank/DDBJ whole genome shotgun (WGS) entry which is preliminary data.</text>
</comment>
<dbReference type="SUPFAM" id="SSF51735">
    <property type="entry name" value="NAD(P)-binding Rossmann-fold domains"/>
    <property type="match status" value="1"/>
</dbReference>
<dbReference type="PANTHER" id="PTHR10366">
    <property type="entry name" value="NAD DEPENDENT EPIMERASE/DEHYDRATASE"/>
    <property type="match status" value="1"/>
</dbReference>
<evidence type="ECO:0000313" key="3">
    <source>
        <dbReference type="EMBL" id="KAL2629038.1"/>
    </source>
</evidence>
<proteinExistence type="predicted"/>
<gene>
    <name evidence="3" type="ORF">R1flu_013724</name>
</gene>
<dbReference type="CDD" id="cd08958">
    <property type="entry name" value="FR_SDR_e"/>
    <property type="match status" value="1"/>
</dbReference>
<dbReference type="Proteomes" id="UP001605036">
    <property type="component" value="Unassembled WGS sequence"/>
</dbReference>
<dbReference type="Gene3D" id="3.40.50.720">
    <property type="entry name" value="NAD(P)-binding Rossmann-like Domain"/>
    <property type="match status" value="1"/>
</dbReference>
<evidence type="ECO:0000313" key="4">
    <source>
        <dbReference type="Proteomes" id="UP001605036"/>
    </source>
</evidence>
<reference evidence="3 4" key="1">
    <citation type="submission" date="2024-09" db="EMBL/GenBank/DDBJ databases">
        <title>Chromosome-scale assembly of Riccia fluitans.</title>
        <authorList>
            <person name="Paukszto L."/>
            <person name="Sawicki J."/>
            <person name="Karawczyk K."/>
            <person name="Piernik-Szablinska J."/>
            <person name="Szczecinska M."/>
            <person name="Mazdziarz M."/>
        </authorList>
    </citation>
    <scope>NUCLEOTIDE SEQUENCE [LARGE SCALE GENOMIC DNA]</scope>
    <source>
        <strain evidence="3">Rf_01</strain>
        <tissue evidence="3">Aerial parts of the thallus</tissue>
    </source>
</reference>
<evidence type="ECO:0000256" key="1">
    <source>
        <dbReference type="ARBA" id="ARBA00023002"/>
    </source>
</evidence>